<keyword evidence="2" id="KW-0121">Carboxypeptidase</keyword>
<reference evidence="2" key="1">
    <citation type="submission" date="2019-01" db="EMBL/GenBank/DDBJ databases">
        <title>Whole Genome Sequencing for Putative Detection of Antimicrobial Resistance and Potential Virulence Factors in Chryseobacterium indologenes isolated from Nile Tilapia in Tanzania.</title>
        <authorList>
            <person name="Mwega E."/>
            <person name="Mutoloki S."/>
            <person name="Mugimba K."/>
            <person name="Colquhoun D."/>
            <person name="Mdegela R."/>
            <person name="Evensen O."/>
            <person name="Wasteson Y."/>
        </authorList>
    </citation>
    <scope>NUCLEOTIDE SEQUENCE [LARGE SCALE GENOMIC DNA]</scope>
    <source>
        <strain evidence="2">StR 01</strain>
    </source>
</reference>
<evidence type="ECO:0000256" key="1">
    <source>
        <dbReference type="SAM" id="SignalP"/>
    </source>
</evidence>
<accession>A0A411DP94</accession>
<proteinExistence type="predicted"/>
<organism evidence="2">
    <name type="scientific">Chryseobacterium indologenes</name>
    <name type="common">Flavobacterium indologenes</name>
    <dbReference type="NCBI Taxonomy" id="253"/>
    <lineage>
        <taxon>Bacteria</taxon>
        <taxon>Pseudomonadati</taxon>
        <taxon>Bacteroidota</taxon>
        <taxon>Flavobacteriia</taxon>
        <taxon>Flavobacteriales</taxon>
        <taxon>Weeksellaceae</taxon>
        <taxon>Chryseobacterium group</taxon>
        <taxon>Chryseobacterium</taxon>
    </lineage>
</organism>
<dbReference type="EMBL" id="CP035532">
    <property type="protein sequence ID" value="QBA22192.1"/>
    <property type="molecule type" value="Genomic_DNA"/>
</dbReference>
<dbReference type="AlphaFoldDB" id="A0A411DP94"/>
<dbReference type="InterPro" id="IPR043741">
    <property type="entry name" value="DUF5686"/>
</dbReference>
<keyword evidence="1" id="KW-0732">Signal</keyword>
<dbReference type="GO" id="GO:0004180">
    <property type="term" value="F:carboxypeptidase activity"/>
    <property type="evidence" value="ECO:0007669"/>
    <property type="project" value="UniProtKB-KW"/>
</dbReference>
<dbReference type="Pfam" id="PF18939">
    <property type="entry name" value="DUF5686"/>
    <property type="match status" value="1"/>
</dbReference>
<feature type="chain" id="PRO_5019548096" evidence="1">
    <location>
        <begin position="38"/>
        <end position="855"/>
    </location>
</feature>
<feature type="signal peptide" evidence="1">
    <location>
        <begin position="1"/>
        <end position="37"/>
    </location>
</feature>
<gene>
    <name evidence="2" type="ORF">EU348_13725</name>
</gene>
<evidence type="ECO:0000313" key="2">
    <source>
        <dbReference type="EMBL" id="QBA22192.1"/>
    </source>
</evidence>
<dbReference type="Gene3D" id="2.60.40.1120">
    <property type="entry name" value="Carboxypeptidase-like, regulatory domain"/>
    <property type="match status" value="1"/>
</dbReference>
<keyword evidence="2" id="KW-0378">Hydrolase</keyword>
<name>A0A411DP94_CHRID</name>
<sequence length="855" mass="97824">MLFVYAKCLKKQMMLNNNSQKHYLLFFFLILAGSVCAQNKASGKVVDEKNNKELNNVDIFINNDKTPALTTTSGSFIVQSDSIIHQLRFSRKNYTTETLDITPENADNIFVQLSQAKVSDIQEIVLQSGKTKYKNKKENPAYAIMQKVWAQKRNNGLEKFDTYSYKEYEKTQFDLNNLDSAFMKKKIFNKLDFIFSYADSTASGRLGLPIFLNEAVYENYGKNRPDKDSKRTLVAQKTSGFQDNQVITVSAKNLYRDINIYDNTLNYFDIGFQSPVGSDGFNTYDYSLMDTITIRGEKAFQIRYQPKRKDVLAFQGNLYIDTDTYAVLGATLKSTQKINVNFVNSVYTQVEYDNPDDATFLPKKLVTEFEMSPFSKKKGAKSIIAKRSVDYSDYQFNKPLDPKVFKRTEEEYEDKFTNKDDAYWTKVRPDTLSKAEQGVYNMLDQLQQTPKFNRMVKLFETLGSRYYNAFKGIDIGPIFSIYGRNEVEGDRIRLGARTYFGLNDTWRAQFYTAYGFKDQQFKYGVEARYMFNKLNRFMIGAGTSRDIVQLGGQLTSGDGVTPQSSSTSTFFARGENISLSSVNKTSVFAAIEPWKNFQIRIDGVMQSIKSAIPEKFNLMYYKDGQLRQTVNDSHVTISLIAKPGAKFSQTGIDRYQARNLAPTIVLRYTRGIEGLFNADFNYDKLQFMLYKPFLIGSMGKLVVNFEAGKNFNTVPLALQNIIPANLSYGLVPNTFSQLNYYEFVTDAYTTLQLEHHFNGKILSYIPLIKKLKLREVAFIRGAYGTLSDASKAINVEGFKYSAPSEHIYYEYGFGIENIGIGNLRIFRVDFNWRGNYLDRPDISKFGVKAGFQVGF</sequence>
<protein>
    <submittedName>
        <fullName evidence="2">Carboxypeptidase-like regulatory domain-containing protein</fullName>
    </submittedName>
</protein>
<keyword evidence="2" id="KW-0645">Protease</keyword>